<dbReference type="Gene3D" id="3.40.1160.10">
    <property type="entry name" value="Acetylglutamate kinase-like"/>
    <property type="match status" value="1"/>
</dbReference>
<dbReference type="RefSeq" id="WP_136380526.1">
    <property type="nucleotide sequence ID" value="NZ_SLUB01000032.1"/>
</dbReference>
<evidence type="ECO:0000256" key="4">
    <source>
        <dbReference type="ARBA" id="ARBA00022679"/>
    </source>
</evidence>
<organism evidence="11 12">
    <name type="scientific">Bacillus timonensis</name>
    <dbReference type="NCBI Taxonomy" id="1033734"/>
    <lineage>
        <taxon>Bacteria</taxon>
        <taxon>Bacillati</taxon>
        <taxon>Bacillota</taxon>
        <taxon>Bacilli</taxon>
        <taxon>Bacillales</taxon>
        <taxon>Bacillaceae</taxon>
        <taxon>Bacillus</taxon>
    </lineage>
</organism>
<dbReference type="InterPro" id="IPR004662">
    <property type="entry name" value="AcgluKinase_fam"/>
</dbReference>
<evidence type="ECO:0000256" key="1">
    <source>
        <dbReference type="ARBA" id="ARBA00004828"/>
    </source>
</evidence>
<dbReference type="PIRSF" id="PIRSF000728">
    <property type="entry name" value="NAGK"/>
    <property type="match status" value="1"/>
</dbReference>
<evidence type="ECO:0000256" key="8">
    <source>
        <dbReference type="ARBA" id="ARBA00048141"/>
    </source>
</evidence>
<dbReference type="FunFam" id="3.40.1160.10:FF:000004">
    <property type="entry name" value="Acetylglutamate kinase"/>
    <property type="match status" value="1"/>
</dbReference>
<keyword evidence="12" id="KW-1185">Reference proteome</keyword>
<dbReference type="NCBIfam" id="TIGR00761">
    <property type="entry name" value="argB"/>
    <property type="match status" value="1"/>
</dbReference>
<comment type="pathway">
    <text evidence="1 9">Amino-acid biosynthesis; L-arginine biosynthesis; N(2)-acetyl-L-ornithine from L-glutamate: step 2/4.</text>
</comment>
<dbReference type="EMBL" id="SLUB01000032">
    <property type="protein sequence ID" value="THE11202.1"/>
    <property type="molecule type" value="Genomic_DNA"/>
</dbReference>
<evidence type="ECO:0000256" key="6">
    <source>
        <dbReference type="ARBA" id="ARBA00022777"/>
    </source>
</evidence>
<feature type="site" description="Transition state stabilizer" evidence="9">
    <location>
        <position position="7"/>
    </location>
</feature>
<feature type="site" description="Transition state stabilizer" evidence="9">
    <location>
        <position position="214"/>
    </location>
</feature>
<comment type="catalytic activity">
    <reaction evidence="8 9">
        <text>N-acetyl-L-glutamate + ATP = N-acetyl-L-glutamyl 5-phosphate + ADP</text>
        <dbReference type="Rhea" id="RHEA:14629"/>
        <dbReference type="ChEBI" id="CHEBI:30616"/>
        <dbReference type="ChEBI" id="CHEBI:44337"/>
        <dbReference type="ChEBI" id="CHEBI:57936"/>
        <dbReference type="ChEBI" id="CHEBI:456216"/>
        <dbReference type="EC" id="2.7.2.8"/>
    </reaction>
</comment>
<evidence type="ECO:0000313" key="12">
    <source>
        <dbReference type="Proteomes" id="UP000306477"/>
    </source>
</evidence>
<evidence type="ECO:0000256" key="3">
    <source>
        <dbReference type="ARBA" id="ARBA00022605"/>
    </source>
</evidence>
<evidence type="ECO:0000256" key="9">
    <source>
        <dbReference type="HAMAP-Rule" id="MF_00082"/>
    </source>
</evidence>
<keyword evidence="7 9" id="KW-0067">ATP-binding</keyword>
<dbReference type="HAMAP" id="MF_00082">
    <property type="entry name" value="ArgB"/>
    <property type="match status" value="1"/>
</dbReference>
<keyword evidence="9" id="KW-0963">Cytoplasm</keyword>
<evidence type="ECO:0000259" key="10">
    <source>
        <dbReference type="Pfam" id="PF00696"/>
    </source>
</evidence>
<dbReference type="UniPathway" id="UPA00068">
    <property type="reaction ID" value="UER00107"/>
</dbReference>
<comment type="subcellular location">
    <subcellularLocation>
        <location evidence="9">Cytoplasm</location>
    </subcellularLocation>
</comment>
<keyword evidence="2 9" id="KW-0055">Arginine biosynthesis</keyword>
<dbReference type="GO" id="GO:0042450">
    <property type="term" value="P:L-arginine biosynthetic process via ornithine"/>
    <property type="evidence" value="ECO:0007669"/>
    <property type="project" value="UniProtKB-UniRule"/>
</dbReference>
<feature type="binding site" evidence="9">
    <location>
        <position position="155"/>
    </location>
    <ligand>
        <name>substrate</name>
    </ligand>
</feature>
<dbReference type="EC" id="2.7.2.8" evidence="9"/>
<comment type="function">
    <text evidence="9">Catalyzes the ATP-dependent phosphorylation of N-acetyl-L-glutamate.</text>
</comment>
<keyword evidence="3 9" id="KW-0028">Amino-acid biosynthesis</keyword>
<accession>A0A4S3PR01</accession>
<dbReference type="AlphaFoldDB" id="A0A4S3PR01"/>
<dbReference type="GO" id="GO:0005524">
    <property type="term" value="F:ATP binding"/>
    <property type="evidence" value="ECO:0007669"/>
    <property type="project" value="UniProtKB-UniRule"/>
</dbReference>
<dbReference type="PANTHER" id="PTHR23342:SF0">
    <property type="entry name" value="N-ACETYLGLUTAMATE SYNTHASE, MITOCHONDRIAL"/>
    <property type="match status" value="1"/>
</dbReference>
<dbReference type="PRINTS" id="PR00474">
    <property type="entry name" value="GLU5KINASE"/>
</dbReference>
<protein>
    <recommendedName>
        <fullName evidence="9">Acetylglutamate kinase</fullName>
        <ecNumber evidence="9">2.7.2.8</ecNumber>
    </recommendedName>
    <alternativeName>
        <fullName evidence="9">N-acetyl-L-glutamate 5-phosphotransferase</fullName>
    </alternativeName>
    <alternativeName>
        <fullName evidence="9">NAG kinase</fullName>
        <shortName evidence="9">NAGK</shortName>
    </alternativeName>
</protein>
<dbReference type="InterPro" id="IPR037528">
    <property type="entry name" value="ArgB"/>
</dbReference>
<sequence length="258" mass="27331">METIVIKCGGSILAQLSDSFFNSLKELKESGYRVVIVHGGGPEIGQTLTSLKIESEFVNGLRKTTKEVLDVVEMVLSGTVNKKVVIELEKAGIPAVGLSGCDAQLIKAKPADIEQLGFVGEVEKVNVSFLEFLLSQNFVPVISPIGIDEKYTKYNINADTAAASVATALKANHLLFVTDVDGIKKDGEVLPSLSTDSVLTLIEEGTIYGGMIPKVKAALTALNDGGINEIIVINGKGSLLAMDGTLKGTKIVKELEVV</sequence>
<reference evidence="11 12" key="1">
    <citation type="journal article" date="2019" name="Indoor Air">
        <title>Impacts of indoor surface finishes on bacterial viability.</title>
        <authorList>
            <person name="Hu J."/>
            <person name="Maamar S.B."/>
            <person name="Glawe A.J."/>
            <person name="Gottel N."/>
            <person name="Gilbert J.A."/>
            <person name="Hartmann E.M."/>
        </authorList>
    </citation>
    <scope>NUCLEOTIDE SEQUENCE [LARGE SCALE GENOMIC DNA]</scope>
    <source>
        <strain evidence="11 12">AF060A6</strain>
    </source>
</reference>
<dbReference type="GO" id="GO:0005737">
    <property type="term" value="C:cytoplasm"/>
    <property type="evidence" value="ECO:0007669"/>
    <property type="project" value="UniProtKB-SubCell"/>
</dbReference>
<keyword evidence="4 9" id="KW-0808">Transferase</keyword>
<feature type="binding site" evidence="9">
    <location>
        <begin position="40"/>
        <end position="41"/>
    </location>
    <ligand>
        <name>substrate</name>
    </ligand>
</feature>
<evidence type="ECO:0000256" key="2">
    <source>
        <dbReference type="ARBA" id="ARBA00022571"/>
    </source>
</evidence>
<dbReference type="CDD" id="cd04238">
    <property type="entry name" value="AAK_NAGK-like"/>
    <property type="match status" value="1"/>
</dbReference>
<dbReference type="PANTHER" id="PTHR23342">
    <property type="entry name" value="N-ACETYLGLUTAMATE SYNTHASE"/>
    <property type="match status" value="1"/>
</dbReference>
<keyword evidence="6 9" id="KW-0418">Kinase</keyword>
<evidence type="ECO:0000313" key="11">
    <source>
        <dbReference type="EMBL" id="THE11202.1"/>
    </source>
</evidence>
<dbReference type="InterPro" id="IPR001048">
    <property type="entry name" value="Asp/Glu/Uridylate_kinase"/>
</dbReference>
<comment type="caution">
    <text evidence="11">The sequence shown here is derived from an EMBL/GenBank/DDBJ whole genome shotgun (WGS) entry which is preliminary data.</text>
</comment>
<keyword evidence="5 9" id="KW-0547">Nucleotide-binding</keyword>
<dbReference type="InterPro" id="IPR001057">
    <property type="entry name" value="Glu/AcGlu_kinase"/>
</dbReference>
<feature type="domain" description="Aspartate/glutamate/uridylate kinase" evidence="10">
    <location>
        <begin position="3"/>
        <end position="231"/>
    </location>
</feature>
<comment type="similarity">
    <text evidence="9">Belongs to the acetylglutamate kinase family. ArgB subfamily.</text>
</comment>
<dbReference type="GO" id="GO:0003991">
    <property type="term" value="F:acetylglutamate kinase activity"/>
    <property type="evidence" value="ECO:0007669"/>
    <property type="project" value="UniProtKB-UniRule"/>
</dbReference>
<feature type="binding site" evidence="9">
    <location>
        <position position="62"/>
    </location>
    <ligand>
        <name>substrate</name>
    </ligand>
</feature>
<dbReference type="Pfam" id="PF00696">
    <property type="entry name" value="AA_kinase"/>
    <property type="match status" value="1"/>
</dbReference>
<evidence type="ECO:0000256" key="5">
    <source>
        <dbReference type="ARBA" id="ARBA00022741"/>
    </source>
</evidence>
<proteinExistence type="inferred from homology"/>
<evidence type="ECO:0000256" key="7">
    <source>
        <dbReference type="ARBA" id="ARBA00022840"/>
    </source>
</evidence>
<dbReference type="Proteomes" id="UP000306477">
    <property type="component" value="Unassembled WGS sequence"/>
</dbReference>
<dbReference type="STRING" id="1033734.GCA_000285535_01267"/>
<gene>
    <name evidence="9 11" type="primary">argB</name>
    <name evidence="11" type="ORF">E1I69_15765</name>
</gene>
<dbReference type="OrthoDB" id="9803155at2"/>
<dbReference type="SUPFAM" id="SSF53633">
    <property type="entry name" value="Carbamate kinase-like"/>
    <property type="match status" value="1"/>
</dbReference>
<dbReference type="InterPro" id="IPR036393">
    <property type="entry name" value="AceGlu_kinase-like_sf"/>
</dbReference>
<name>A0A4S3PR01_9BACI</name>